<evidence type="ECO:0000259" key="1">
    <source>
        <dbReference type="Pfam" id="PF13588"/>
    </source>
</evidence>
<sequence>MQTLNLPSYECRISQKEEGDFIFDFIRKKFILLTPEEWVRQHLVNYLHKDLGYPKGLIKIETGVTYNARMKRSDVVIYNNEGNPHILVECKAPTVKINQSTLEQAAMYNRTLKAPIILLSNGLVHYTFKLDEDGQLINLSEIPKFEHKKR</sequence>
<dbReference type="InterPro" id="IPR029464">
    <property type="entry name" value="HSDR_N"/>
</dbReference>
<dbReference type="Pfam" id="PF13588">
    <property type="entry name" value="HSDR_N_2"/>
    <property type="match status" value="1"/>
</dbReference>
<proteinExistence type="predicted"/>
<gene>
    <name evidence="2" type="ORF">MNBD_BACTEROID06-92</name>
</gene>
<organism evidence="2">
    <name type="scientific">hydrothermal vent metagenome</name>
    <dbReference type="NCBI Taxonomy" id="652676"/>
    <lineage>
        <taxon>unclassified sequences</taxon>
        <taxon>metagenomes</taxon>
        <taxon>ecological metagenomes</taxon>
    </lineage>
</organism>
<dbReference type="EMBL" id="UOES01000152">
    <property type="protein sequence ID" value="VAW26871.1"/>
    <property type="molecule type" value="Genomic_DNA"/>
</dbReference>
<accession>A0A3B0U781</accession>
<dbReference type="Gene3D" id="3.90.1570.30">
    <property type="match status" value="1"/>
</dbReference>
<name>A0A3B0U781_9ZZZZ</name>
<evidence type="ECO:0000313" key="2">
    <source>
        <dbReference type="EMBL" id="VAW26871.1"/>
    </source>
</evidence>
<feature type="domain" description="Type I restriction enzyme R protein N-terminal" evidence="1">
    <location>
        <begin position="35"/>
        <end position="143"/>
    </location>
</feature>
<dbReference type="AlphaFoldDB" id="A0A3B0U781"/>
<protein>
    <recommendedName>
        <fullName evidence="1">Type I restriction enzyme R protein N-terminal domain-containing protein</fullName>
    </recommendedName>
</protein>
<reference evidence="2" key="1">
    <citation type="submission" date="2018-06" db="EMBL/GenBank/DDBJ databases">
        <authorList>
            <person name="Zhirakovskaya E."/>
        </authorList>
    </citation>
    <scope>NUCLEOTIDE SEQUENCE</scope>
</reference>